<name>A0A2M8L5S6_9BACT</name>
<proteinExistence type="predicted"/>
<dbReference type="EMBL" id="PFEL01000049">
    <property type="protein sequence ID" value="PJE69185.1"/>
    <property type="molecule type" value="Genomic_DNA"/>
</dbReference>
<organism evidence="1 2">
    <name type="scientific">Candidatus Shapirobacteria bacterium CG10_big_fil_rev_8_21_14_0_10_38_14</name>
    <dbReference type="NCBI Taxonomy" id="1974483"/>
    <lineage>
        <taxon>Bacteria</taxon>
        <taxon>Candidatus Shapironibacteriota</taxon>
    </lineage>
</organism>
<accession>A0A2M8L5S6</accession>
<evidence type="ECO:0000313" key="2">
    <source>
        <dbReference type="Proteomes" id="UP000229500"/>
    </source>
</evidence>
<sequence length="77" mass="8498">MASLTMSKQTPPIRARRCLGCGYKTPPGSWENGGTECPICNFAFGFSESTHGAIRIKEIPRVRGEFQAKIGKEREPL</sequence>
<evidence type="ECO:0000313" key="1">
    <source>
        <dbReference type="EMBL" id="PJE69185.1"/>
    </source>
</evidence>
<gene>
    <name evidence="1" type="ORF">COU96_01135</name>
</gene>
<comment type="caution">
    <text evidence="1">The sequence shown here is derived from an EMBL/GenBank/DDBJ whole genome shotgun (WGS) entry which is preliminary data.</text>
</comment>
<dbReference type="Proteomes" id="UP000229500">
    <property type="component" value="Unassembled WGS sequence"/>
</dbReference>
<reference evidence="2" key="1">
    <citation type="submission" date="2017-09" db="EMBL/GenBank/DDBJ databases">
        <title>Depth-based differentiation of microbial function through sediment-hosted aquifers and enrichment of novel symbionts in the deep terrestrial subsurface.</title>
        <authorList>
            <person name="Probst A.J."/>
            <person name="Ladd B."/>
            <person name="Jarett J.K."/>
            <person name="Geller-Mcgrath D.E."/>
            <person name="Sieber C.M.K."/>
            <person name="Emerson J.B."/>
            <person name="Anantharaman K."/>
            <person name="Thomas B.C."/>
            <person name="Malmstrom R."/>
            <person name="Stieglmeier M."/>
            <person name="Klingl A."/>
            <person name="Woyke T."/>
            <person name="Ryan C.M."/>
            <person name="Banfield J.F."/>
        </authorList>
    </citation>
    <scope>NUCLEOTIDE SEQUENCE [LARGE SCALE GENOMIC DNA]</scope>
</reference>
<dbReference type="AlphaFoldDB" id="A0A2M8L5S6"/>
<protein>
    <submittedName>
        <fullName evidence="1">Uncharacterized protein</fullName>
    </submittedName>
</protein>